<dbReference type="InterPro" id="IPR017896">
    <property type="entry name" value="4Fe4S_Fe-S-bd"/>
</dbReference>
<dbReference type="EMBL" id="BART01016670">
    <property type="protein sequence ID" value="GAG84705.1"/>
    <property type="molecule type" value="Genomic_DNA"/>
</dbReference>
<dbReference type="PROSITE" id="PS00198">
    <property type="entry name" value="4FE4S_FER_1"/>
    <property type="match status" value="1"/>
</dbReference>
<dbReference type="InterPro" id="IPR009051">
    <property type="entry name" value="Helical_ferredxn"/>
</dbReference>
<name>X1APL2_9ZZZZ</name>
<comment type="caution">
    <text evidence="2">The sequence shown here is derived from an EMBL/GenBank/DDBJ whole genome shotgun (WGS) entry which is preliminary data.</text>
</comment>
<dbReference type="PROSITE" id="PS51379">
    <property type="entry name" value="4FE4S_FER_2"/>
    <property type="match status" value="1"/>
</dbReference>
<dbReference type="InterPro" id="IPR017900">
    <property type="entry name" value="4Fe4S_Fe_S_CS"/>
</dbReference>
<feature type="domain" description="4Fe-4S ferredoxin-type" evidence="1">
    <location>
        <begin position="112"/>
        <end position="141"/>
    </location>
</feature>
<protein>
    <recommendedName>
        <fullName evidence="1">4Fe-4S ferredoxin-type domain-containing protein</fullName>
    </recommendedName>
</protein>
<dbReference type="GO" id="GO:0051536">
    <property type="term" value="F:iron-sulfur cluster binding"/>
    <property type="evidence" value="ECO:0007669"/>
    <property type="project" value="InterPro"/>
</dbReference>
<sequence length="179" mass="20733">TSEKKFPLSEVVHDTCLECATRNPGMHDTLLGEKVPELENIDEFAEVKKFMAMSGDERWEYFRREMQKCILCYACREACPLCFCNECFIDCSQPKWSGKSDKESDVQFFQIIRMFHLAGRCVGCGACSRACPMDVKLWRYLNKLRFDVKELFDYEAGVDENLSPPLTTYKGNDPNDFIK</sequence>
<accession>X1APL2</accession>
<dbReference type="SUPFAM" id="SSF46548">
    <property type="entry name" value="alpha-helical ferredoxin"/>
    <property type="match status" value="1"/>
</dbReference>
<dbReference type="Pfam" id="PF13183">
    <property type="entry name" value="Fer4_8"/>
    <property type="match status" value="1"/>
</dbReference>
<feature type="non-terminal residue" evidence="2">
    <location>
        <position position="1"/>
    </location>
</feature>
<organism evidence="2">
    <name type="scientific">marine sediment metagenome</name>
    <dbReference type="NCBI Taxonomy" id="412755"/>
    <lineage>
        <taxon>unclassified sequences</taxon>
        <taxon>metagenomes</taxon>
        <taxon>ecological metagenomes</taxon>
    </lineage>
</organism>
<reference evidence="2" key="1">
    <citation type="journal article" date="2014" name="Front. Microbiol.">
        <title>High frequency of phylogenetically diverse reductive dehalogenase-homologous genes in deep subseafloor sedimentary metagenomes.</title>
        <authorList>
            <person name="Kawai M."/>
            <person name="Futagami T."/>
            <person name="Toyoda A."/>
            <person name="Takaki Y."/>
            <person name="Nishi S."/>
            <person name="Hori S."/>
            <person name="Arai W."/>
            <person name="Tsubouchi T."/>
            <person name="Morono Y."/>
            <person name="Uchiyama I."/>
            <person name="Ito T."/>
            <person name="Fujiyama A."/>
            <person name="Inagaki F."/>
            <person name="Takami H."/>
        </authorList>
    </citation>
    <scope>NUCLEOTIDE SEQUENCE</scope>
    <source>
        <strain evidence="2">Expedition CK06-06</strain>
    </source>
</reference>
<evidence type="ECO:0000259" key="1">
    <source>
        <dbReference type="PROSITE" id="PS51379"/>
    </source>
</evidence>
<gene>
    <name evidence="2" type="ORF">S01H4_31994</name>
</gene>
<dbReference type="Gene3D" id="1.10.1060.10">
    <property type="entry name" value="Alpha-helical ferredoxin"/>
    <property type="match status" value="1"/>
</dbReference>
<evidence type="ECO:0000313" key="2">
    <source>
        <dbReference type="EMBL" id="GAG84705.1"/>
    </source>
</evidence>
<proteinExistence type="predicted"/>
<dbReference type="AlphaFoldDB" id="X1APL2"/>